<dbReference type="Proteomes" id="UP000499080">
    <property type="component" value="Unassembled WGS sequence"/>
</dbReference>
<proteinExistence type="predicted"/>
<sequence>MDRVDRLGSPLEVERLWNLSLECCPLCELVMLRTSPYESKRGRSIEPCEGLTGWGMGWVQPLTFLHHLTTFLGSEDTRHLSLKRSLLMAINKSCLSITSLLAG</sequence>
<accession>A0A4Y2BZ70</accession>
<keyword evidence="2" id="KW-1185">Reference proteome</keyword>
<name>A0A4Y2BZ70_ARAVE</name>
<dbReference type="EMBL" id="BGPR01000130">
    <property type="protein sequence ID" value="GBL97541.1"/>
    <property type="molecule type" value="Genomic_DNA"/>
</dbReference>
<dbReference type="AlphaFoldDB" id="A0A4Y2BZ70"/>
<comment type="caution">
    <text evidence="1">The sequence shown here is derived from an EMBL/GenBank/DDBJ whole genome shotgun (WGS) entry which is preliminary data.</text>
</comment>
<protein>
    <submittedName>
        <fullName evidence="1">Uncharacterized protein</fullName>
    </submittedName>
</protein>
<evidence type="ECO:0000313" key="2">
    <source>
        <dbReference type="Proteomes" id="UP000499080"/>
    </source>
</evidence>
<gene>
    <name evidence="1" type="ORF">AVEN_162992_1</name>
</gene>
<evidence type="ECO:0000313" key="1">
    <source>
        <dbReference type="EMBL" id="GBL97541.1"/>
    </source>
</evidence>
<organism evidence="1 2">
    <name type="scientific">Araneus ventricosus</name>
    <name type="common">Orbweaver spider</name>
    <name type="synonym">Epeira ventricosa</name>
    <dbReference type="NCBI Taxonomy" id="182803"/>
    <lineage>
        <taxon>Eukaryota</taxon>
        <taxon>Metazoa</taxon>
        <taxon>Ecdysozoa</taxon>
        <taxon>Arthropoda</taxon>
        <taxon>Chelicerata</taxon>
        <taxon>Arachnida</taxon>
        <taxon>Araneae</taxon>
        <taxon>Araneomorphae</taxon>
        <taxon>Entelegynae</taxon>
        <taxon>Araneoidea</taxon>
        <taxon>Araneidae</taxon>
        <taxon>Araneus</taxon>
    </lineage>
</organism>
<reference evidence="1 2" key="1">
    <citation type="journal article" date="2019" name="Sci. Rep.">
        <title>Orb-weaving spider Araneus ventricosus genome elucidates the spidroin gene catalogue.</title>
        <authorList>
            <person name="Kono N."/>
            <person name="Nakamura H."/>
            <person name="Ohtoshi R."/>
            <person name="Moran D.A.P."/>
            <person name="Shinohara A."/>
            <person name="Yoshida Y."/>
            <person name="Fujiwara M."/>
            <person name="Mori M."/>
            <person name="Tomita M."/>
            <person name="Arakawa K."/>
        </authorList>
    </citation>
    <scope>NUCLEOTIDE SEQUENCE [LARGE SCALE GENOMIC DNA]</scope>
</reference>